<evidence type="ECO:0000313" key="7">
    <source>
        <dbReference type="EMBL" id="KAI9198560.1"/>
    </source>
</evidence>
<feature type="region of interest" description="Disordered" evidence="3">
    <location>
        <begin position="384"/>
        <end position="408"/>
    </location>
</feature>
<gene>
    <name evidence="7" type="ORF">LWI28_018199</name>
</gene>
<dbReference type="InterPro" id="IPR045177">
    <property type="entry name" value="FDM1-5/IDN2"/>
</dbReference>
<dbReference type="InterPro" id="IPR038588">
    <property type="entry name" value="XS_domain_sf"/>
</dbReference>
<dbReference type="AlphaFoldDB" id="A0AAD5P4F8"/>
<dbReference type="InterPro" id="IPR005380">
    <property type="entry name" value="XS_domain"/>
</dbReference>
<keyword evidence="2" id="KW-0943">RNA-mediated gene silencing</keyword>
<comment type="caution">
    <text evidence="7">The sequence shown here is derived from an EMBL/GenBank/DDBJ whole genome shotgun (WGS) entry which is preliminary data.</text>
</comment>
<organism evidence="7 8">
    <name type="scientific">Acer negundo</name>
    <name type="common">Box elder</name>
    <dbReference type="NCBI Taxonomy" id="4023"/>
    <lineage>
        <taxon>Eukaryota</taxon>
        <taxon>Viridiplantae</taxon>
        <taxon>Streptophyta</taxon>
        <taxon>Embryophyta</taxon>
        <taxon>Tracheophyta</taxon>
        <taxon>Spermatophyta</taxon>
        <taxon>Magnoliopsida</taxon>
        <taxon>eudicotyledons</taxon>
        <taxon>Gunneridae</taxon>
        <taxon>Pentapetalae</taxon>
        <taxon>rosids</taxon>
        <taxon>malvids</taxon>
        <taxon>Sapindales</taxon>
        <taxon>Sapindaceae</taxon>
        <taxon>Hippocastanoideae</taxon>
        <taxon>Acereae</taxon>
        <taxon>Acer</taxon>
    </lineage>
</organism>
<protein>
    <recommendedName>
        <fullName evidence="9">Factor of DNA methylation 1-like</fullName>
    </recommendedName>
</protein>
<evidence type="ECO:0008006" key="9">
    <source>
        <dbReference type="Google" id="ProtNLM"/>
    </source>
</evidence>
<dbReference type="InterPro" id="IPR005379">
    <property type="entry name" value="FDM1-5/IDN2_XH"/>
</dbReference>
<dbReference type="Pfam" id="PF03469">
    <property type="entry name" value="XH"/>
    <property type="match status" value="1"/>
</dbReference>
<dbReference type="Pfam" id="PF03468">
    <property type="entry name" value="XS"/>
    <property type="match status" value="1"/>
</dbReference>
<dbReference type="Pfam" id="PF03470">
    <property type="entry name" value="zf-XS"/>
    <property type="match status" value="1"/>
</dbReference>
<reference evidence="7 8" key="1">
    <citation type="journal article" date="2022" name="Plant J.">
        <title>Strategies of tolerance reflected in two North American maple genomes.</title>
        <authorList>
            <person name="McEvoy S.L."/>
            <person name="Sezen U.U."/>
            <person name="Trouern-Trend A."/>
            <person name="McMahon S.M."/>
            <person name="Schaberg P.G."/>
            <person name="Yang J."/>
            <person name="Wegrzyn J.L."/>
            <person name="Swenson N.G."/>
        </authorList>
    </citation>
    <scope>NUCLEOTIDE SEQUENCE [LARGE SCALE GENOMIC DNA]</scope>
    <source>
        <strain evidence="7">91603</strain>
    </source>
</reference>
<keyword evidence="8" id="KW-1185">Reference proteome</keyword>
<accession>A0AAD5P4F8</accession>
<dbReference type="PANTHER" id="PTHR21596:SF3">
    <property type="entry name" value="FACTOR OF DNA METHYLATION 1-RELATED"/>
    <property type="match status" value="1"/>
</dbReference>
<evidence type="ECO:0000259" key="5">
    <source>
        <dbReference type="Pfam" id="PF03469"/>
    </source>
</evidence>
<dbReference type="InterPro" id="IPR005381">
    <property type="entry name" value="Znf-XS_domain"/>
</dbReference>
<feature type="domain" description="Factor of DNA methylation 1-5/IDN2" evidence="5">
    <location>
        <begin position="536"/>
        <end position="630"/>
    </location>
</feature>
<evidence type="ECO:0000256" key="3">
    <source>
        <dbReference type="SAM" id="MobiDB-lite"/>
    </source>
</evidence>
<evidence type="ECO:0000256" key="2">
    <source>
        <dbReference type="ARBA" id="ARBA00023158"/>
    </source>
</evidence>
<evidence type="ECO:0000259" key="4">
    <source>
        <dbReference type="Pfam" id="PF03468"/>
    </source>
</evidence>
<dbReference type="PANTHER" id="PTHR21596">
    <property type="entry name" value="RIBONUCLEASE P SUBUNIT P38"/>
    <property type="match status" value="1"/>
</dbReference>
<feature type="domain" description="XS" evidence="4">
    <location>
        <begin position="149"/>
        <end position="257"/>
    </location>
</feature>
<dbReference type="EMBL" id="JAJSOW010000002">
    <property type="protein sequence ID" value="KAI9198560.1"/>
    <property type="molecule type" value="Genomic_DNA"/>
</dbReference>
<keyword evidence="1" id="KW-0175">Coiled coil</keyword>
<feature type="compositionally biased region" description="Basic and acidic residues" evidence="3">
    <location>
        <begin position="384"/>
        <end position="398"/>
    </location>
</feature>
<evidence type="ECO:0000313" key="8">
    <source>
        <dbReference type="Proteomes" id="UP001064489"/>
    </source>
</evidence>
<evidence type="ECO:0000259" key="6">
    <source>
        <dbReference type="Pfam" id="PF03470"/>
    </source>
</evidence>
<dbReference type="GO" id="GO:0080188">
    <property type="term" value="P:gene silencing by siRNA-directed DNA methylation"/>
    <property type="evidence" value="ECO:0007669"/>
    <property type="project" value="InterPro"/>
</dbReference>
<sequence length="661" mass="77315">MAPLLSASERRKEDEGVKYLFSLRFHCWYIRQMEYSSDEESDFSDSEIIEYAEKPYEDLKAGKHKVKVNGTLRCPFCSGKKKQDYKFKDLLQHASGVGKGSSNRSAKQKANHFALAKYLENDLASEVDPSQVLLLPQPPQPVKKTPEQEELYVWPWMGIVVNIVMEPKDKESMLDSGYWLKRFAIYKPLEVHIFCDEHNSTAQAIVKFNCDWNGFMNATEFEKSFETEHQGKKDWNAQRRNPGSKIYGWCARADDNDSKGPVGEYLRKEGKLKTISDLVKEENQNKNIIVTNLASKIDLTNENLNELEYKFNEKNLSLSRMLEEKDRLHYAFVEETRKMQRHSRENIRRILEEQENLSHELETKKRKIDIWSKELNKREALTERERQKLDEDRRKNEQRNNSLQLASIEQKKADENVLRLVEEQKREKEEALKKILKLKEELDAKQKLEMEIADLKGKLQVMKHLGDADDAAVKKKMEEMNEELKDKLEDLGDLEDLNTTLITKERQSNDELQEARKELIQGFQDLLGARTNIGIKRMGEIDVKSFQNACKQKYSPEEAEVQAMTQCSSWQEHLKNPNWHPFKIINVGETIQEIIIEEDEKVKELKEKGDEIYSAVITALKELNEYNPTQAQENMRFRLQRDEIRDEDAGKYYVVGTIFLG</sequence>
<dbReference type="Gene3D" id="3.30.70.2890">
    <property type="entry name" value="XS domain"/>
    <property type="match status" value="1"/>
</dbReference>
<proteinExistence type="predicted"/>
<feature type="domain" description="Zinc finger-XS" evidence="6">
    <location>
        <begin position="74"/>
        <end position="116"/>
    </location>
</feature>
<name>A0AAD5P4F8_ACENE</name>
<evidence type="ECO:0000256" key="1">
    <source>
        <dbReference type="ARBA" id="ARBA00023054"/>
    </source>
</evidence>
<dbReference type="Proteomes" id="UP001064489">
    <property type="component" value="Chromosome 13"/>
</dbReference>